<evidence type="ECO:0000313" key="3">
    <source>
        <dbReference type="Proteomes" id="UP000182476"/>
    </source>
</evidence>
<accession>A0ABY0VVB7</accession>
<dbReference type="PROSITE" id="PS51257">
    <property type="entry name" value="PROKAR_LIPOPROTEIN"/>
    <property type="match status" value="1"/>
</dbReference>
<proteinExistence type="predicted"/>
<feature type="transmembrane region" description="Helical" evidence="1">
    <location>
        <begin position="38"/>
        <end position="59"/>
    </location>
</feature>
<dbReference type="EMBL" id="LT629796">
    <property type="protein sequence ID" value="SDU57968.1"/>
    <property type="molecule type" value="Genomic_DNA"/>
</dbReference>
<keyword evidence="1" id="KW-1133">Transmembrane helix</keyword>
<organism evidence="2 3">
    <name type="scientific">Pseudomonas mandelii</name>
    <dbReference type="NCBI Taxonomy" id="75612"/>
    <lineage>
        <taxon>Bacteria</taxon>
        <taxon>Pseudomonadati</taxon>
        <taxon>Pseudomonadota</taxon>
        <taxon>Gammaproteobacteria</taxon>
        <taxon>Pseudomonadales</taxon>
        <taxon>Pseudomonadaceae</taxon>
        <taxon>Pseudomonas</taxon>
    </lineage>
</organism>
<evidence type="ECO:0008006" key="4">
    <source>
        <dbReference type="Google" id="ProtNLM"/>
    </source>
</evidence>
<dbReference type="Proteomes" id="UP000182476">
    <property type="component" value="Chromosome I"/>
</dbReference>
<sequence>MTRDWVVWLGCFLLFGCGAVWAQIPIKTDFFVVDNIHDLFEILGALATIVAVCVAAASINSWKHQVNAVADLELARNLVISLHRYKDSIVGMWAIAEFAAAQAQGSEQPPIELSEPIDADFQKSLDELSEAQLEVKDLLLRCQSVWRINLSSDSKDLFRFADRCSLTVRNYLLLSRKIPASANMARRVRKAVTTHWSWFEENGCDTYELAIARANDLSARLEKRIEKKLSVA</sequence>
<evidence type="ECO:0000256" key="1">
    <source>
        <dbReference type="SAM" id="Phobius"/>
    </source>
</evidence>
<protein>
    <recommendedName>
        <fullName evidence="4">DUF4760 domain-containing protein</fullName>
    </recommendedName>
</protein>
<keyword evidence="1" id="KW-0472">Membrane</keyword>
<keyword evidence="1" id="KW-0812">Transmembrane</keyword>
<dbReference type="GeneID" id="46431653"/>
<dbReference type="RefSeq" id="WP_083376308.1">
    <property type="nucleotide sequence ID" value="NZ_LT629796.1"/>
</dbReference>
<name>A0ABY0VVB7_9PSED</name>
<keyword evidence="3" id="KW-1185">Reference proteome</keyword>
<gene>
    <name evidence="2" type="ORF">SAMN04489801_4664</name>
</gene>
<reference evidence="2 3" key="1">
    <citation type="submission" date="2016-10" db="EMBL/GenBank/DDBJ databases">
        <authorList>
            <person name="Varghese N."/>
            <person name="Submissions S."/>
        </authorList>
    </citation>
    <scope>NUCLEOTIDE SEQUENCE [LARGE SCALE GENOMIC DNA]</scope>
    <source>
        <strain evidence="2 3">LMG 21607</strain>
    </source>
</reference>
<evidence type="ECO:0000313" key="2">
    <source>
        <dbReference type="EMBL" id="SDU57968.1"/>
    </source>
</evidence>